<comment type="caution">
    <text evidence="2">The sequence shown here is derived from an EMBL/GenBank/DDBJ whole genome shotgun (WGS) entry which is preliminary data.</text>
</comment>
<dbReference type="InterPro" id="IPR010583">
    <property type="entry name" value="MipA"/>
</dbReference>
<name>A0ABQ6H1J9_9GAMM</name>
<keyword evidence="1" id="KW-0732">Signal</keyword>
<reference evidence="2 3" key="1">
    <citation type="submission" date="2023-03" db="EMBL/GenBank/DDBJ databases">
        <title>Draft genome sequence of Thalassotalea eurytherma JCM 18482T.</title>
        <authorList>
            <person name="Sawabe T."/>
        </authorList>
    </citation>
    <scope>NUCLEOTIDE SEQUENCE [LARGE SCALE GENOMIC DNA]</scope>
    <source>
        <strain evidence="2 3">JCM 18482</strain>
    </source>
</reference>
<protein>
    <submittedName>
        <fullName evidence="2">MltA-interacting MipA family protein</fullName>
    </submittedName>
</protein>
<keyword evidence="3" id="KW-1185">Reference proteome</keyword>
<evidence type="ECO:0000313" key="2">
    <source>
        <dbReference type="EMBL" id="GLX80635.1"/>
    </source>
</evidence>
<dbReference type="Proteomes" id="UP001157133">
    <property type="component" value="Unassembled WGS sequence"/>
</dbReference>
<feature type="signal peptide" evidence="1">
    <location>
        <begin position="1"/>
        <end position="20"/>
    </location>
</feature>
<proteinExistence type="predicted"/>
<accession>A0ABQ6H1J9</accession>
<feature type="chain" id="PRO_5045239159" evidence="1">
    <location>
        <begin position="21"/>
        <end position="453"/>
    </location>
</feature>
<evidence type="ECO:0000256" key="1">
    <source>
        <dbReference type="SAM" id="SignalP"/>
    </source>
</evidence>
<evidence type="ECO:0000313" key="3">
    <source>
        <dbReference type="Proteomes" id="UP001157133"/>
    </source>
</evidence>
<gene>
    <name evidence="2" type="ORF">theurythT_00870</name>
</gene>
<sequence length="453" mass="51814">MKYLTIILIIFTAWASTAHAEDITDNQDANVKKEFKVKPIEDVEFEWPEWGLAALVRNASIPYSVDFGVEDTTVTSFLPMMFYNGEYVFLQGTEGGLHIINEPKHEVNFIIRNHFIDIPSSLQNSIGGDTTDFGFQYKYQWNDNVFTAIDLMTDPEGTIHSIGRVGGRYENGDWLLQPELSLSWRSAEYNSLYYNLSDERIGAGVDTEVGIAARYHWFDNLYLLGGAYASYLSGNARESASINDDWQTEFYLGFGLFNNVDKKYEEPLGLPKYVRVAHGWATPSNIGDILRFNRVKDEYNNQLTSVFYGHPLTDELFGAPLQIYLTPGLVWHWSSDVQDSLQEAVMAIKVYYTFDWSVRTRIGFAEGVSYINELTYIEQTEMDDKGYQGSEWLNYLDFSLDINLGDLFNASSMKDVWLGYSIHHRSAIFESASQFGRIKGGSNYNTVYLQFDF</sequence>
<dbReference type="RefSeq" id="WP_284205950.1">
    <property type="nucleotide sequence ID" value="NZ_BSSU01000001.1"/>
</dbReference>
<organism evidence="2 3">
    <name type="scientific">Thalassotalea eurytherma</name>
    <dbReference type="NCBI Taxonomy" id="1144278"/>
    <lineage>
        <taxon>Bacteria</taxon>
        <taxon>Pseudomonadati</taxon>
        <taxon>Pseudomonadota</taxon>
        <taxon>Gammaproteobacteria</taxon>
        <taxon>Alteromonadales</taxon>
        <taxon>Colwelliaceae</taxon>
        <taxon>Thalassotalea</taxon>
    </lineage>
</organism>
<dbReference type="EMBL" id="BSSU01000001">
    <property type="protein sequence ID" value="GLX80635.1"/>
    <property type="molecule type" value="Genomic_DNA"/>
</dbReference>
<dbReference type="Pfam" id="PF06629">
    <property type="entry name" value="MipA"/>
    <property type="match status" value="1"/>
</dbReference>